<accession>A0A0P1AZR9</accession>
<name>A0A0P1AZR9_PLAHL</name>
<organism evidence="1 2">
    <name type="scientific">Plasmopara halstedii</name>
    <name type="common">Downy mildew of sunflower</name>
    <dbReference type="NCBI Taxonomy" id="4781"/>
    <lineage>
        <taxon>Eukaryota</taxon>
        <taxon>Sar</taxon>
        <taxon>Stramenopiles</taxon>
        <taxon>Oomycota</taxon>
        <taxon>Peronosporomycetes</taxon>
        <taxon>Peronosporales</taxon>
        <taxon>Peronosporaceae</taxon>
        <taxon>Plasmopara</taxon>
    </lineage>
</organism>
<dbReference type="Proteomes" id="UP000054928">
    <property type="component" value="Unassembled WGS sequence"/>
</dbReference>
<dbReference type="AlphaFoldDB" id="A0A0P1AZR9"/>
<dbReference type="EMBL" id="CCYD01002371">
    <property type="protein sequence ID" value="CEG47069.1"/>
    <property type="molecule type" value="Genomic_DNA"/>
</dbReference>
<dbReference type="RefSeq" id="XP_024583438.1">
    <property type="nucleotide sequence ID" value="XM_024717995.1"/>
</dbReference>
<sequence length="178" mass="19827">MSRLPFLCAVIPLEIGSVANFLTIASDIPNQNEVVDWDDTKSVERNLVTVDNEMRMPVNALTLTENLETVAELVATSLAQNSENNAKNVAIIMNHWMVKGEHPDKIYGDMGNIDLPTFNAWIHYIDVYLSTHVKKSMNPILSLHQYLSRHSDVVITAIATNGLETTLKLQTKSTCCSN</sequence>
<dbReference type="GeneID" id="36398785"/>
<proteinExistence type="predicted"/>
<evidence type="ECO:0008006" key="3">
    <source>
        <dbReference type="Google" id="ProtNLM"/>
    </source>
</evidence>
<evidence type="ECO:0000313" key="1">
    <source>
        <dbReference type="EMBL" id="CEG47069.1"/>
    </source>
</evidence>
<keyword evidence="2" id="KW-1185">Reference proteome</keyword>
<evidence type="ECO:0000313" key="2">
    <source>
        <dbReference type="Proteomes" id="UP000054928"/>
    </source>
</evidence>
<protein>
    <recommendedName>
        <fullName evidence="3">RxLR-like protein</fullName>
    </recommendedName>
</protein>
<reference evidence="2" key="1">
    <citation type="submission" date="2014-09" db="EMBL/GenBank/DDBJ databases">
        <authorList>
            <person name="Sharma Rahul"/>
            <person name="Thines Marco"/>
        </authorList>
    </citation>
    <scope>NUCLEOTIDE SEQUENCE [LARGE SCALE GENOMIC DNA]</scope>
</reference>